<dbReference type="Proteomes" id="UP000054776">
    <property type="component" value="Unassembled WGS sequence"/>
</dbReference>
<comment type="caution">
    <text evidence="1">The sequence shown here is derived from an EMBL/GenBank/DDBJ whole genome shotgun (WGS) entry which is preliminary data.</text>
</comment>
<keyword evidence="2" id="KW-1185">Reference proteome</keyword>
<reference evidence="1 2" key="1">
    <citation type="submission" date="2015-01" db="EMBL/GenBank/DDBJ databases">
        <title>Evolution of Trichinella species and genotypes.</title>
        <authorList>
            <person name="Korhonen P.K."/>
            <person name="Edoardo P."/>
            <person name="Giuseppe L.R."/>
            <person name="Gasser R.B."/>
        </authorList>
    </citation>
    <scope>NUCLEOTIDE SEQUENCE [LARGE SCALE GENOMIC DNA]</scope>
    <source>
        <strain evidence="1">ISS3</strain>
    </source>
</reference>
<gene>
    <name evidence="1" type="ORF">T01_1934</name>
</gene>
<proteinExistence type="predicted"/>
<protein>
    <submittedName>
        <fullName evidence="1">Uncharacterized protein</fullName>
    </submittedName>
</protein>
<accession>A0A0V1BFT7</accession>
<evidence type="ECO:0000313" key="1">
    <source>
        <dbReference type="EMBL" id="KRY35818.1"/>
    </source>
</evidence>
<dbReference type="InParanoid" id="A0A0V1BFT7"/>
<evidence type="ECO:0000313" key="2">
    <source>
        <dbReference type="Proteomes" id="UP000054776"/>
    </source>
</evidence>
<dbReference type="AlphaFoldDB" id="A0A0V1BFT7"/>
<name>A0A0V1BFT7_TRISP</name>
<organism evidence="1 2">
    <name type="scientific">Trichinella spiralis</name>
    <name type="common">Trichina worm</name>
    <dbReference type="NCBI Taxonomy" id="6334"/>
    <lineage>
        <taxon>Eukaryota</taxon>
        <taxon>Metazoa</taxon>
        <taxon>Ecdysozoa</taxon>
        <taxon>Nematoda</taxon>
        <taxon>Enoplea</taxon>
        <taxon>Dorylaimia</taxon>
        <taxon>Trichinellida</taxon>
        <taxon>Trichinellidae</taxon>
        <taxon>Trichinella</taxon>
    </lineage>
</organism>
<sequence length="67" mass="7453">MGGPALYNPECTAELQLRIDDGRQERGVIAHYKCDAGVNNTELVIGVWVECITPTEWWIECLEGASM</sequence>
<dbReference type="EMBL" id="JYDH01000049">
    <property type="protein sequence ID" value="KRY35818.1"/>
    <property type="molecule type" value="Genomic_DNA"/>
</dbReference>